<proteinExistence type="predicted"/>
<evidence type="ECO:0000256" key="1">
    <source>
        <dbReference type="SAM" id="MobiDB-lite"/>
    </source>
</evidence>
<name>A0AAE1D9D7_9GAST</name>
<accession>A0AAE1D9D7</accession>
<keyword evidence="3" id="KW-1185">Reference proteome</keyword>
<comment type="caution">
    <text evidence="2">The sequence shown here is derived from an EMBL/GenBank/DDBJ whole genome shotgun (WGS) entry which is preliminary data.</text>
</comment>
<reference evidence="2" key="1">
    <citation type="journal article" date="2023" name="G3 (Bethesda)">
        <title>A reference genome for the long-term kleptoplast-retaining sea slug Elysia crispata morphotype clarki.</title>
        <authorList>
            <person name="Eastman K.E."/>
            <person name="Pendleton A.L."/>
            <person name="Shaikh M.A."/>
            <person name="Suttiyut T."/>
            <person name="Ogas R."/>
            <person name="Tomko P."/>
            <person name="Gavelis G."/>
            <person name="Widhalm J.R."/>
            <person name="Wisecaver J.H."/>
        </authorList>
    </citation>
    <scope>NUCLEOTIDE SEQUENCE</scope>
    <source>
        <strain evidence="2">ECLA1</strain>
    </source>
</reference>
<dbReference type="Proteomes" id="UP001283361">
    <property type="component" value="Unassembled WGS sequence"/>
</dbReference>
<organism evidence="2 3">
    <name type="scientific">Elysia crispata</name>
    <name type="common">lettuce slug</name>
    <dbReference type="NCBI Taxonomy" id="231223"/>
    <lineage>
        <taxon>Eukaryota</taxon>
        <taxon>Metazoa</taxon>
        <taxon>Spiralia</taxon>
        <taxon>Lophotrochozoa</taxon>
        <taxon>Mollusca</taxon>
        <taxon>Gastropoda</taxon>
        <taxon>Heterobranchia</taxon>
        <taxon>Euthyneura</taxon>
        <taxon>Panpulmonata</taxon>
        <taxon>Sacoglossa</taxon>
        <taxon>Placobranchoidea</taxon>
        <taxon>Plakobranchidae</taxon>
        <taxon>Elysia</taxon>
    </lineage>
</organism>
<sequence>MISILIGSATGYFFLGPKINPERLPRVGTAQTRNVSNRDPSPNQATMEIDKETEIPLATACSVSEQSDNPDNKDVNSAGISNILRSQGASIHPLRDFGGEEAEETEDLLAGKDDKDIM</sequence>
<evidence type="ECO:0000313" key="3">
    <source>
        <dbReference type="Proteomes" id="UP001283361"/>
    </source>
</evidence>
<feature type="compositionally biased region" description="Polar residues" evidence="1">
    <location>
        <begin position="29"/>
        <end position="45"/>
    </location>
</feature>
<dbReference type="EMBL" id="JAWDGP010004873">
    <property type="protein sequence ID" value="KAK3761580.1"/>
    <property type="molecule type" value="Genomic_DNA"/>
</dbReference>
<feature type="region of interest" description="Disordered" evidence="1">
    <location>
        <begin position="89"/>
        <end position="118"/>
    </location>
</feature>
<protein>
    <submittedName>
        <fullName evidence="2">Uncharacterized protein</fullName>
    </submittedName>
</protein>
<dbReference type="AlphaFoldDB" id="A0AAE1D9D7"/>
<feature type="region of interest" description="Disordered" evidence="1">
    <location>
        <begin position="25"/>
        <end position="45"/>
    </location>
</feature>
<feature type="compositionally biased region" description="Basic and acidic residues" evidence="1">
    <location>
        <begin position="109"/>
        <end position="118"/>
    </location>
</feature>
<evidence type="ECO:0000313" key="2">
    <source>
        <dbReference type="EMBL" id="KAK3761580.1"/>
    </source>
</evidence>
<gene>
    <name evidence="2" type="ORF">RRG08_010304</name>
</gene>